<organism evidence="1 2">
    <name type="scientific">Vibrio genomosp. F6 str. FF-238</name>
    <dbReference type="NCBI Taxonomy" id="1191298"/>
    <lineage>
        <taxon>Bacteria</taxon>
        <taxon>Pseudomonadati</taxon>
        <taxon>Pseudomonadota</taxon>
        <taxon>Gammaproteobacteria</taxon>
        <taxon>Vibrionales</taxon>
        <taxon>Vibrionaceae</taxon>
        <taxon>Vibrio</taxon>
    </lineage>
</organism>
<reference evidence="1 2" key="1">
    <citation type="journal article" date="2012" name="Science">
        <title>Ecological populations of bacteria act as socially cohesive units of antibiotic production and resistance.</title>
        <authorList>
            <person name="Cordero O.X."/>
            <person name="Wildschutte H."/>
            <person name="Kirkup B."/>
            <person name="Proehl S."/>
            <person name="Ngo L."/>
            <person name="Hussain F."/>
            <person name="Le Roux F."/>
            <person name="Mincer T."/>
            <person name="Polz M.F."/>
        </authorList>
    </citation>
    <scope>NUCLEOTIDE SEQUENCE [LARGE SCALE GENOMIC DNA]</scope>
    <source>
        <strain evidence="1 2">FF-238</strain>
    </source>
</reference>
<comment type="caution">
    <text evidence="1">The sequence shown here is derived from an EMBL/GenBank/DDBJ whole genome shotgun (WGS) entry which is preliminary data.</text>
</comment>
<dbReference type="RefSeq" id="WP_017054436.1">
    <property type="nucleotide sequence ID" value="NZ_AJYW02000041.1"/>
</dbReference>
<accession>A0A1E5D530</accession>
<evidence type="ECO:0008006" key="3">
    <source>
        <dbReference type="Google" id="ProtNLM"/>
    </source>
</evidence>
<evidence type="ECO:0000313" key="2">
    <source>
        <dbReference type="Proteomes" id="UP000094165"/>
    </source>
</evidence>
<keyword evidence="2" id="KW-1185">Reference proteome</keyword>
<evidence type="ECO:0000313" key="1">
    <source>
        <dbReference type="EMBL" id="OEE78694.1"/>
    </source>
</evidence>
<protein>
    <recommendedName>
        <fullName evidence="3">DUF3103 family protein</fullName>
    </recommendedName>
</protein>
<dbReference type="PROSITE" id="PS51257">
    <property type="entry name" value="PROKAR_LIPOPROTEIN"/>
    <property type="match status" value="1"/>
</dbReference>
<dbReference type="Proteomes" id="UP000094165">
    <property type="component" value="Unassembled WGS sequence"/>
</dbReference>
<gene>
    <name evidence="1" type="ORF">A130_12835</name>
</gene>
<dbReference type="Pfam" id="PF11301">
    <property type="entry name" value="DUF3103"/>
    <property type="match status" value="1"/>
</dbReference>
<name>A0A1E5D530_9VIBR</name>
<proteinExistence type="predicted"/>
<sequence>MKYITPISLLFAVTLVGCQTDETATNSSAQSNANAITQQKRELARQLSQSYNDLETTLKTQINAQHLNISVSQLFESQPNADFSQKMVMADAQIRSMKGIEEFTPEILELRIADISMVKEWKEGQSPLFAFEPKGDDETWQYIEAFDVYGQVHQLDVDQLPDVPVFVVDSNSSRELTAGVQAMRNEMNKLDNGISLSTRKTDNGSFATATMQKDITSDDPQPISTTILKKIRLADDQEPWISGKAEIYAIVTGINPSRDKPIVDLVEMPYLDYDNQDYHPNQIMIQWSRYRWGAADLILMEQDDGTDYKELGKLLVKVAEEVLKLIPDPEVQAYAIIPQITGKIIDAIPDGLLVNDDDFVDVFYTLMQDTDYVDHPAASGNATATFEPLTINPTRQ</sequence>
<dbReference type="EMBL" id="AJYW02000041">
    <property type="protein sequence ID" value="OEE78694.1"/>
    <property type="molecule type" value="Genomic_DNA"/>
</dbReference>
<dbReference type="InterPro" id="IPR021452">
    <property type="entry name" value="DUF3103"/>
</dbReference>
<dbReference type="AlphaFoldDB" id="A0A1E5D530"/>